<evidence type="ECO:0000256" key="3">
    <source>
        <dbReference type="SAM" id="SignalP"/>
    </source>
</evidence>
<proteinExistence type="predicted"/>
<dbReference type="EMBL" id="JBHSRS010000013">
    <property type="protein sequence ID" value="MFC6280525.1"/>
    <property type="molecule type" value="Genomic_DNA"/>
</dbReference>
<organism evidence="5 6">
    <name type="scientific">Polaromonas aquatica</name>
    <dbReference type="NCBI Taxonomy" id="332657"/>
    <lineage>
        <taxon>Bacteria</taxon>
        <taxon>Pseudomonadati</taxon>
        <taxon>Pseudomonadota</taxon>
        <taxon>Betaproteobacteria</taxon>
        <taxon>Burkholderiales</taxon>
        <taxon>Comamonadaceae</taxon>
        <taxon>Polaromonas</taxon>
    </lineage>
</organism>
<keyword evidence="2" id="KW-0812">Transmembrane</keyword>
<sequence>MNFLKGFGARCCFGAAVFLLAFLPVHTSALATPAGQRIVLLTTYVVSPARLAGLVQAAAQAGVPLQVLSAEEDTPETLQKALLGAGLLVIDAPHASVVQNASAKFGAMLGKAGTPYVVVGEFSAVAKNQPVLAAPLKSESGLGAAWAQRLREYWRFGGAQNMRLAMTALKTGPGQGADAVAALPAAVQLPLAGFYNPAWPNMATDPKTIENLPIFKPNRAVAGVHSAQQAIKTVAIAVNNAVFTADDTHWLDTLITALEQRGLRAYAFYGPRQQKDLFFAMTHVQTPAGPRRIADVIINSALVFNPTERKAELERIGVPVLQTMPALAMDAGQWAQSKDGLALSDVAYYYTPSELSGMVDAMLITARDGKTGVLQPIAAQIDAVADKAAALARLQQAPPAERRVAMMVYNYPQGEGNFGASFLNVPKSLHNMLAAMKAAGYQTEVPSAEQITPQVQAAMGAFYKPEMLAGLPAQGLADVLPLSAYLAWFRALPKDTQHRIEDYWGAPEKSIMVRPDMGNVSSGSGKPEAGFIIPRVLLGNVVIMPQPLRHEVTAGTPAALRKSRMGHRAAVPLSHNYLATYLWLRTQLHASVVVHVGTHGTLEWAPGKERGLSAQDDPLLALGDLPNVYPYIMDNLGEALTAKRRGRAVLVSHSTPMFSPAGFRPGVHEMHDLMHDWETVAPGPVKQELESRLVATFVENQFHRDIGWTQEKIRADFAGFMEVLHPYLDEIAQTAQPLGLAAFGEVPDAQRRFGTVMQTLRKPLIDALGEDIDEVFLLDFKKIGNSRPARWLQVALKDPLAASTLDLRTQDTADAIKAGTHIAVPNRAAAKVLDAKVLLALAQRAQQLDAALANNEEISGFLAALDGRHVKASYGGDPVRNPESLPTGRNLYGFDPSRVPTKQAWDTGVAAFEAWMKQHRQENGGRWPEKIAFTLWAGETMRHQGVTESQALYALGVKPRWDDAGRVTGLDTLPLAELNRPRLDVLVSVTGSYRDQFPLVMRWMDEGVRQVAQLKEADNLNLVSRNVQKLAMDFAAQGASSAEAQRWSTARVFSNEQGSYSTGLSEAAQATDTWKTAGKGGGDAEMSQLYMDRMGHAYGQGLDGVARGKALQNAYARNLAQVDAALLSRTSNTYGMLTSDDPFQYLGGIAQAVRQLTGKDPALYVQNLRDATEVNTESAASAVAKEMQTRYLHPQWITAQKAEGYSGTLQVLKTAQFLWGWQVTAPQAVRQDQWQSLHNVYVRDQYKLGTREWLEGDNPAAFAQTLERMLDAVRLNYWQPDAATRKELVQAYTEALKATGLRESNTAVQRFAEAEVNPATALPAKPKAAERPAKQAAPARQQNSEAAAESTQTVRGLKLEPQPPELKAPALSVVNSLAALWAVALLLALGGWQQLRRWKRATGAMLPAMANPRAVNS</sequence>
<dbReference type="CDD" id="cd10150">
    <property type="entry name" value="CobN_like"/>
    <property type="match status" value="1"/>
</dbReference>
<keyword evidence="5" id="KW-0436">Ligase</keyword>
<dbReference type="RefSeq" id="WP_371437829.1">
    <property type="nucleotide sequence ID" value="NZ_JBHSRS010000013.1"/>
</dbReference>
<feature type="region of interest" description="Disordered" evidence="1">
    <location>
        <begin position="1318"/>
        <end position="1355"/>
    </location>
</feature>
<evidence type="ECO:0000313" key="6">
    <source>
        <dbReference type="Proteomes" id="UP001596270"/>
    </source>
</evidence>
<reference evidence="6" key="1">
    <citation type="journal article" date="2019" name="Int. J. Syst. Evol. Microbiol.">
        <title>The Global Catalogue of Microorganisms (GCM) 10K type strain sequencing project: providing services to taxonomists for standard genome sequencing and annotation.</title>
        <authorList>
            <consortium name="The Broad Institute Genomics Platform"/>
            <consortium name="The Broad Institute Genome Sequencing Center for Infectious Disease"/>
            <person name="Wu L."/>
            <person name="Ma J."/>
        </authorList>
    </citation>
    <scope>NUCLEOTIDE SEQUENCE [LARGE SCALE GENOMIC DNA]</scope>
    <source>
        <strain evidence="6">CCUG 39402</strain>
    </source>
</reference>
<dbReference type="GO" id="GO:0051116">
    <property type="term" value="F:cobaltochelatase activity"/>
    <property type="evidence" value="ECO:0007669"/>
    <property type="project" value="UniProtKB-EC"/>
</dbReference>
<feature type="chain" id="PRO_5045457353" evidence="3">
    <location>
        <begin position="32"/>
        <end position="1417"/>
    </location>
</feature>
<gene>
    <name evidence="5" type="primary">cobN</name>
    <name evidence="5" type="ORF">ACFQND_04695</name>
</gene>
<feature type="domain" description="CobN/magnesium chelatase" evidence="4">
    <location>
        <begin position="152"/>
        <end position="1284"/>
    </location>
</feature>
<dbReference type="PANTHER" id="PTHR44119">
    <property type="entry name" value="MAGNESIUM-CHELATASE SUBUNIT CHLH, CHLOROPLASTIC"/>
    <property type="match status" value="1"/>
</dbReference>
<accession>A0ABW1TT98</accession>
<evidence type="ECO:0000256" key="2">
    <source>
        <dbReference type="SAM" id="Phobius"/>
    </source>
</evidence>
<feature type="compositionally biased region" description="Polar residues" evidence="1">
    <location>
        <begin position="1343"/>
        <end position="1354"/>
    </location>
</feature>
<dbReference type="Pfam" id="PF02514">
    <property type="entry name" value="CobN-Mg_chel"/>
    <property type="match status" value="1"/>
</dbReference>
<dbReference type="EC" id="6.6.1.2" evidence="5"/>
<evidence type="ECO:0000259" key="4">
    <source>
        <dbReference type="Pfam" id="PF02514"/>
    </source>
</evidence>
<dbReference type="InterPro" id="IPR003672">
    <property type="entry name" value="CobN/Mg_chltase"/>
</dbReference>
<dbReference type="Proteomes" id="UP001596270">
    <property type="component" value="Unassembled WGS sequence"/>
</dbReference>
<keyword evidence="2" id="KW-1133">Transmembrane helix</keyword>
<protein>
    <submittedName>
        <fullName evidence="5">Cobaltochelatase subunit CobN</fullName>
        <ecNumber evidence="5">6.6.1.2</ecNumber>
    </submittedName>
</protein>
<evidence type="ECO:0000256" key="1">
    <source>
        <dbReference type="SAM" id="MobiDB-lite"/>
    </source>
</evidence>
<comment type="caution">
    <text evidence="5">The sequence shown here is derived from an EMBL/GenBank/DDBJ whole genome shotgun (WGS) entry which is preliminary data.</text>
</comment>
<feature type="signal peptide" evidence="3">
    <location>
        <begin position="1"/>
        <end position="31"/>
    </location>
</feature>
<keyword evidence="6" id="KW-1185">Reference proteome</keyword>
<keyword evidence="2" id="KW-0472">Membrane</keyword>
<dbReference type="PANTHER" id="PTHR44119:SF4">
    <property type="entry name" value="AEROBIC COBALTOCHELATASE SUBUNIT COBN"/>
    <property type="match status" value="1"/>
</dbReference>
<keyword evidence="3" id="KW-0732">Signal</keyword>
<name>A0ABW1TT98_9BURK</name>
<feature type="transmembrane region" description="Helical" evidence="2">
    <location>
        <begin position="1370"/>
        <end position="1392"/>
    </location>
</feature>
<evidence type="ECO:0000313" key="5">
    <source>
        <dbReference type="EMBL" id="MFC6280525.1"/>
    </source>
</evidence>
<dbReference type="NCBIfam" id="NF004644">
    <property type="entry name" value="PRK05989.2-2"/>
    <property type="match status" value="1"/>
</dbReference>